<sequence>MENGCKCCPGGTNNMPPVVLFGKTFFLKCSEQINVFYTSLLEVLTNMKCAVTLIGCKTKLNMLKPLSHQLCVLMFAIVPQLLSVLSVCLKPNKPECLEILEIQVSTSLLGQLTE</sequence>
<gene>
    <name evidence="1" type="ORF">CHARACLAT_019089</name>
</gene>
<organism evidence="1 2">
    <name type="scientific">Characodon lateralis</name>
    <dbReference type="NCBI Taxonomy" id="208331"/>
    <lineage>
        <taxon>Eukaryota</taxon>
        <taxon>Metazoa</taxon>
        <taxon>Chordata</taxon>
        <taxon>Craniata</taxon>
        <taxon>Vertebrata</taxon>
        <taxon>Euteleostomi</taxon>
        <taxon>Actinopterygii</taxon>
        <taxon>Neopterygii</taxon>
        <taxon>Teleostei</taxon>
        <taxon>Neoteleostei</taxon>
        <taxon>Acanthomorphata</taxon>
        <taxon>Ovalentaria</taxon>
        <taxon>Atherinomorphae</taxon>
        <taxon>Cyprinodontiformes</taxon>
        <taxon>Goodeidae</taxon>
        <taxon>Characodon</taxon>
    </lineage>
</organism>
<dbReference type="EMBL" id="JAHUTJ010042698">
    <property type="protein sequence ID" value="MED6281229.1"/>
    <property type="molecule type" value="Genomic_DNA"/>
</dbReference>
<evidence type="ECO:0000313" key="2">
    <source>
        <dbReference type="Proteomes" id="UP001352852"/>
    </source>
</evidence>
<reference evidence="1 2" key="1">
    <citation type="submission" date="2021-06" db="EMBL/GenBank/DDBJ databases">
        <authorList>
            <person name="Palmer J.M."/>
        </authorList>
    </citation>
    <scope>NUCLEOTIDE SEQUENCE [LARGE SCALE GENOMIC DNA]</scope>
    <source>
        <strain evidence="1 2">CL_MEX2019</strain>
        <tissue evidence="1">Muscle</tissue>
    </source>
</reference>
<comment type="caution">
    <text evidence="1">The sequence shown here is derived from an EMBL/GenBank/DDBJ whole genome shotgun (WGS) entry which is preliminary data.</text>
</comment>
<keyword evidence="2" id="KW-1185">Reference proteome</keyword>
<accession>A0ABU7E5U9</accession>
<proteinExistence type="predicted"/>
<dbReference type="Proteomes" id="UP001352852">
    <property type="component" value="Unassembled WGS sequence"/>
</dbReference>
<protein>
    <submittedName>
        <fullName evidence="1">Uncharacterized protein</fullName>
    </submittedName>
</protein>
<evidence type="ECO:0000313" key="1">
    <source>
        <dbReference type="EMBL" id="MED6281229.1"/>
    </source>
</evidence>
<name>A0ABU7E5U9_9TELE</name>